<dbReference type="AlphaFoldDB" id="A0AAV4JE29"/>
<name>A0AAV4JE29_9GAST</name>
<dbReference type="PANTHER" id="PTHR11046:SF29">
    <property type="match status" value="1"/>
</dbReference>
<sequence>MLVLTTCTVMPIYWLVLSVPDEAVREIEKNLKESEQRKLGRDELKAYSTFASAPETSACRLIRTAAECVGPRGDEKSGSRAEWLAYCECDKQGTKSKFTSFGANRFNNLFENAAAVPYHRQHLLDFLEIHCTHSNLKVSQQI</sequence>
<protein>
    <submittedName>
        <fullName evidence="3">Uncharacterized protein</fullName>
    </submittedName>
</protein>
<evidence type="ECO:0000313" key="3">
    <source>
        <dbReference type="EMBL" id="GFS20596.1"/>
    </source>
</evidence>
<proteinExistence type="predicted"/>
<keyword evidence="1" id="KW-0378">Hydrolase</keyword>
<evidence type="ECO:0000256" key="1">
    <source>
        <dbReference type="ARBA" id="ARBA00022722"/>
    </source>
</evidence>
<reference evidence="3 4" key="1">
    <citation type="journal article" date="2021" name="Elife">
        <title>Chloroplast acquisition without the gene transfer in kleptoplastic sea slugs, Plakobranchus ocellatus.</title>
        <authorList>
            <person name="Maeda T."/>
            <person name="Takahashi S."/>
            <person name="Yoshida T."/>
            <person name="Shimamura S."/>
            <person name="Takaki Y."/>
            <person name="Nagai Y."/>
            <person name="Toyoda A."/>
            <person name="Suzuki Y."/>
            <person name="Arimoto A."/>
            <person name="Ishii H."/>
            <person name="Satoh N."/>
            <person name="Nishiyama T."/>
            <person name="Hasebe M."/>
            <person name="Maruyama T."/>
            <person name="Minagawa J."/>
            <person name="Obokata J."/>
            <person name="Shigenobu S."/>
        </authorList>
    </citation>
    <scope>NUCLEOTIDE SEQUENCE [LARGE SCALE GENOMIC DNA]</scope>
</reference>
<gene>
    <name evidence="3" type="ORF">ElyMa_003316800</name>
</gene>
<evidence type="ECO:0000256" key="2">
    <source>
        <dbReference type="SAM" id="SignalP"/>
    </source>
</evidence>
<dbReference type="InterPro" id="IPR022894">
    <property type="entry name" value="Oligoribonuclease"/>
</dbReference>
<evidence type="ECO:0000313" key="4">
    <source>
        <dbReference type="Proteomes" id="UP000762676"/>
    </source>
</evidence>
<accession>A0AAV4JE29</accession>
<keyword evidence="4" id="KW-1185">Reference proteome</keyword>
<dbReference type="GO" id="GO:0000175">
    <property type="term" value="F:3'-5'-RNA exonuclease activity"/>
    <property type="evidence" value="ECO:0007669"/>
    <property type="project" value="InterPro"/>
</dbReference>
<dbReference type="EMBL" id="BMAT01006831">
    <property type="protein sequence ID" value="GFS20596.1"/>
    <property type="molecule type" value="Genomic_DNA"/>
</dbReference>
<organism evidence="3 4">
    <name type="scientific">Elysia marginata</name>
    <dbReference type="NCBI Taxonomy" id="1093978"/>
    <lineage>
        <taxon>Eukaryota</taxon>
        <taxon>Metazoa</taxon>
        <taxon>Spiralia</taxon>
        <taxon>Lophotrochozoa</taxon>
        <taxon>Mollusca</taxon>
        <taxon>Gastropoda</taxon>
        <taxon>Heterobranchia</taxon>
        <taxon>Euthyneura</taxon>
        <taxon>Panpulmonata</taxon>
        <taxon>Sacoglossa</taxon>
        <taxon>Placobranchoidea</taxon>
        <taxon>Plakobranchidae</taxon>
        <taxon>Elysia</taxon>
    </lineage>
</organism>
<keyword evidence="2" id="KW-0732">Signal</keyword>
<feature type="signal peptide" evidence="2">
    <location>
        <begin position="1"/>
        <end position="18"/>
    </location>
</feature>
<comment type="caution">
    <text evidence="3">The sequence shown here is derived from an EMBL/GenBank/DDBJ whole genome shotgun (WGS) entry which is preliminary data.</text>
</comment>
<feature type="chain" id="PRO_5043763962" evidence="2">
    <location>
        <begin position="19"/>
        <end position="142"/>
    </location>
</feature>
<dbReference type="PANTHER" id="PTHR11046">
    <property type="entry name" value="OLIGORIBONUCLEASE, MITOCHONDRIAL"/>
    <property type="match status" value="1"/>
</dbReference>
<dbReference type="Proteomes" id="UP000762676">
    <property type="component" value="Unassembled WGS sequence"/>
</dbReference>
<keyword evidence="1" id="KW-0540">Nuclease</keyword>